<accession>A0A1F6A3V9</accession>
<keyword evidence="1" id="KW-0066">ATP synthesis</keyword>
<protein>
    <recommendedName>
        <fullName evidence="2">ATP synthase F1 complex delta/epsilon subunit N-terminal domain-containing protein</fullName>
    </recommendedName>
</protein>
<evidence type="ECO:0000313" key="4">
    <source>
        <dbReference type="Proteomes" id="UP000177871"/>
    </source>
</evidence>
<dbReference type="Proteomes" id="UP000177871">
    <property type="component" value="Unassembled WGS sequence"/>
</dbReference>
<dbReference type="InterPro" id="IPR036771">
    <property type="entry name" value="ATPsynth_dsu/esu_N"/>
</dbReference>
<keyword evidence="1" id="KW-0139">CF(1)</keyword>
<dbReference type="SUPFAM" id="SSF51344">
    <property type="entry name" value="Epsilon subunit of F1F0-ATP synthase N-terminal domain"/>
    <property type="match status" value="1"/>
</dbReference>
<reference evidence="3 4" key="1">
    <citation type="journal article" date="2016" name="Nat. Commun.">
        <title>Thousands of microbial genomes shed light on interconnected biogeochemical processes in an aquifer system.</title>
        <authorList>
            <person name="Anantharaman K."/>
            <person name="Brown C.T."/>
            <person name="Hug L.A."/>
            <person name="Sharon I."/>
            <person name="Castelle C.J."/>
            <person name="Probst A.J."/>
            <person name="Thomas B.C."/>
            <person name="Singh A."/>
            <person name="Wilkins M.J."/>
            <person name="Karaoz U."/>
            <person name="Brodie E.L."/>
            <person name="Williams K.H."/>
            <person name="Hubbard S.S."/>
            <person name="Banfield J.F."/>
        </authorList>
    </citation>
    <scope>NUCLEOTIDE SEQUENCE [LARGE SCALE GENOMIC DNA]</scope>
</reference>
<dbReference type="Pfam" id="PF02823">
    <property type="entry name" value="ATP-synt_DE_N"/>
    <property type="match status" value="1"/>
</dbReference>
<dbReference type="STRING" id="1798381.A2721_02730"/>
<name>A0A1F6A3V9_9BACT</name>
<dbReference type="GO" id="GO:0015986">
    <property type="term" value="P:proton motive force-driven ATP synthesis"/>
    <property type="evidence" value="ECO:0007669"/>
    <property type="project" value="InterPro"/>
</dbReference>
<feature type="domain" description="ATP synthase F1 complex delta/epsilon subunit N-terminal" evidence="2">
    <location>
        <begin position="4"/>
        <end position="68"/>
    </location>
</feature>
<sequence>MDTLQVRIVSPKGEVFKGEATAVSSRNSVGNFDILPQHANFVTLVRSEKIVVRLISGKAVEFKYDLAIVHAGLGKVDIYTDVPEEMTAK</sequence>
<dbReference type="GO" id="GO:0045259">
    <property type="term" value="C:proton-transporting ATP synthase complex"/>
    <property type="evidence" value="ECO:0007669"/>
    <property type="project" value="UniProtKB-KW"/>
</dbReference>
<evidence type="ECO:0000259" key="2">
    <source>
        <dbReference type="Pfam" id="PF02823"/>
    </source>
</evidence>
<organism evidence="3 4">
    <name type="scientific">Candidatus Gottesmanbacteria bacterium RIFCSPHIGHO2_01_FULL_47_48</name>
    <dbReference type="NCBI Taxonomy" id="1798381"/>
    <lineage>
        <taxon>Bacteria</taxon>
        <taxon>Candidatus Gottesmaniibacteriota</taxon>
    </lineage>
</organism>
<proteinExistence type="predicted"/>
<dbReference type="EMBL" id="MFJK01000007">
    <property type="protein sequence ID" value="OGG19418.1"/>
    <property type="molecule type" value="Genomic_DNA"/>
</dbReference>
<dbReference type="Gene3D" id="2.60.15.10">
    <property type="entry name" value="F0F1 ATP synthase delta/epsilon subunit, N-terminal"/>
    <property type="match status" value="1"/>
</dbReference>
<dbReference type="AlphaFoldDB" id="A0A1F6A3V9"/>
<evidence type="ECO:0000256" key="1">
    <source>
        <dbReference type="ARBA" id="ARBA00023196"/>
    </source>
</evidence>
<gene>
    <name evidence="3" type="ORF">A2721_02730</name>
</gene>
<dbReference type="InterPro" id="IPR020546">
    <property type="entry name" value="ATP_synth_F1_dsu/esu_N"/>
</dbReference>
<comment type="caution">
    <text evidence="3">The sequence shown here is derived from an EMBL/GenBank/DDBJ whole genome shotgun (WGS) entry which is preliminary data.</text>
</comment>
<evidence type="ECO:0000313" key="3">
    <source>
        <dbReference type="EMBL" id="OGG19418.1"/>
    </source>
</evidence>